<evidence type="ECO:0000313" key="13">
    <source>
        <dbReference type="Proteomes" id="UP000677082"/>
    </source>
</evidence>
<keyword evidence="3" id="KW-1003">Cell membrane</keyword>
<gene>
    <name evidence="12" type="ORF">Ato02nite_047620</name>
</gene>
<comment type="caution">
    <text evidence="12">The sequence shown here is derived from an EMBL/GenBank/DDBJ whole genome shotgun (WGS) entry which is preliminary data.</text>
</comment>
<evidence type="ECO:0000256" key="10">
    <source>
        <dbReference type="SAM" id="Phobius"/>
    </source>
</evidence>
<keyword evidence="8 10" id="KW-0472">Membrane</keyword>
<evidence type="ECO:0000256" key="8">
    <source>
        <dbReference type="ARBA" id="ARBA00023136"/>
    </source>
</evidence>
<protein>
    <recommendedName>
        <fullName evidence="11">Cation/H+ exchanger transmembrane domain-containing protein</fullName>
    </recommendedName>
</protein>
<feature type="transmembrane region" description="Helical" evidence="10">
    <location>
        <begin position="67"/>
        <end position="91"/>
    </location>
</feature>
<dbReference type="PANTHER" id="PTHR10110:SF86">
    <property type="entry name" value="SODIUM_HYDROGEN EXCHANGER 7"/>
    <property type="match status" value="1"/>
</dbReference>
<dbReference type="GO" id="GO:0015386">
    <property type="term" value="F:potassium:proton antiporter activity"/>
    <property type="evidence" value="ECO:0007669"/>
    <property type="project" value="TreeGrafter"/>
</dbReference>
<evidence type="ECO:0000313" key="12">
    <source>
        <dbReference type="EMBL" id="GIM92969.1"/>
    </source>
</evidence>
<dbReference type="RefSeq" id="WP_213008813.1">
    <property type="nucleotide sequence ID" value="NZ_BOQN01000062.1"/>
</dbReference>
<reference evidence="12 13" key="1">
    <citation type="submission" date="2021-03" db="EMBL/GenBank/DDBJ databases">
        <title>Whole genome shotgun sequence of Actinoplanes toevensis NBRC 105298.</title>
        <authorList>
            <person name="Komaki H."/>
            <person name="Tamura T."/>
        </authorList>
    </citation>
    <scope>NUCLEOTIDE SEQUENCE [LARGE SCALE GENOMIC DNA]</scope>
    <source>
        <strain evidence="12 13">NBRC 105298</strain>
    </source>
</reference>
<keyword evidence="9" id="KW-0739">Sodium transport</keyword>
<evidence type="ECO:0000256" key="1">
    <source>
        <dbReference type="ARBA" id="ARBA00004651"/>
    </source>
</evidence>
<feature type="transmembrane region" description="Helical" evidence="10">
    <location>
        <begin position="191"/>
        <end position="212"/>
    </location>
</feature>
<evidence type="ECO:0000256" key="4">
    <source>
        <dbReference type="ARBA" id="ARBA00022692"/>
    </source>
</evidence>
<keyword evidence="2" id="KW-0813">Transport</keyword>
<dbReference type="Proteomes" id="UP000677082">
    <property type="component" value="Unassembled WGS sequence"/>
</dbReference>
<dbReference type="EMBL" id="BOQN01000062">
    <property type="protein sequence ID" value="GIM92969.1"/>
    <property type="molecule type" value="Genomic_DNA"/>
</dbReference>
<feature type="transmembrane region" description="Helical" evidence="10">
    <location>
        <begin position="26"/>
        <end position="47"/>
    </location>
</feature>
<keyword evidence="13" id="KW-1185">Reference proteome</keyword>
<dbReference type="AlphaFoldDB" id="A0A919TF39"/>
<evidence type="ECO:0000256" key="3">
    <source>
        <dbReference type="ARBA" id="ARBA00022475"/>
    </source>
</evidence>
<keyword evidence="7" id="KW-0406">Ion transport</keyword>
<dbReference type="GO" id="GO:0051453">
    <property type="term" value="P:regulation of intracellular pH"/>
    <property type="evidence" value="ECO:0007669"/>
    <property type="project" value="TreeGrafter"/>
</dbReference>
<dbReference type="GO" id="GO:0005886">
    <property type="term" value="C:plasma membrane"/>
    <property type="evidence" value="ECO:0007669"/>
    <property type="project" value="UniProtKB-SubCell"/>
</dbReference>
<evidence type="ECO:0000256" key="5">
    <source>
        <dbReference type="ARBA" id="ARBA00022989"/>
    </source>
</evidence>
<keyword evidence="4 10" id="KW-0812">Transmembrane</keyword>
<evidence type="ECO:0000256" key="7">
    <source>
        <dbReference type="ARBA" id="ARBA00023065"/>
    </source>
</evidence>
<dbReference type="GO" id="GO:0098719">
    <property type="term" value="P:sodium ion import across plasma membrane"/>
    <property type="evidence" value="ECO:0007669"/>
    <property type="project" value="TreeGrafter"/>
</dbReference>
<proteinExistence type="predicted"/>
<sequence length="353" mass="37105">MLYGTAVSAAIASSGHPSVGATGVELLLSFAGGILAGAATATVVLFVRKRIDDPTLENTLSVLTPFAAFLPAHAVHASGTLAVVVCGLALARFAPPHISAATRLRAHSFWNLTAYLLNAALFEGIRVQLVAAARDLSSPSWPQALSGIAVAGSAVIGGRFAFLYASAVLVRLLDRRAVQRARRVGWRQRVPLAWAGVRGGISLAAALAVPAAAPDRGLVIVVTGGVVLTTLLVQGLTLPAVIRWGRMPDDGRDTIERREAVRRMIAASLERLRAEPAGGRAPDSAVMVIEEELRARLASPGTRLTALRLEVLGAERRELAAMHAGAQIDDLVFLDLQSELDREEMTVAPAPAE</sequence>
<evidence type="ECO:0000259" key="11">
    <source>
        <dbReference type="Pfam" id="PF00999"/>
    </source>
</evidence>
<dbReference type="InterPro" id="IPR018422">
    <property type="entry name" value="Cation/H_exchanger_CPA1"/>
</dbReference>
<feature type="domain" description="Cation/H+ exchanger transmembrane" evidence="11">
    <location>
        <begin position="6"/>
        <end position="244"/>
    </location>
</feature>
<evidence type="ECO:0000256" key="6">
    <source>
        <dbReference type="ARBA" id="ARBA00023053"/>
    </source>
</evidence>
<dbReference type="InterPro" id="IPR006153">
    <property type="entry name" value="Cation/H_exchanger_TM"/>
</dbReference>
<name>A0A919TF39_9ACTN</name>
<comment type="subcellular location">
    <subcellularLocation>
        <location evidence="1">Cell membrane</location>
        <topology evidence="1">Multi-pass membrane protein</topology>
    </subcellularLocation>
</comment>
<feature type="transmembrane region" description="Helical" evidence="10">
    <location>
        <begin position="145"/>
        <end position="170"/>
    </location>
</feature>
<evidence type="ECO:0000256" key="9">
    <source>
        <dbReference type="ARBA" id="ARBA00023201"/>
    </source>
</evidence>
<dbReference type="GO" id="GO:0015385">
    <property type="term" value="F:sodium:proton antiporter activity"/>
    <property type="evidence" value="ECO:0007669"/>
    <property type="project" value="InterPro"/>
</dbReference>
<dbReference type="PANTHER" id="PTHR10110">
    <property type="entry name" value="SODIUM/HYDROGEN EXCHANGER"/>
    <property type="match status" value="1"/>
</dbReference>
<organism evidence="12 13">
    <name type="scientific">Paractinoplanes toevensis</name>
    <dbReference type="NCBI Taxonomy" id="571911"/>
    <lineage>
        <taxon>Bacteria</taxon>
        <taxon>Bacillati</taxon>
        <taxon>Actinomycetota</taxon>
        <taxon>Actinomycetes</taxon>
        <taxon>Micromonosporales</taxon>
        <taxon>Micromonosporaceae</taxon>
        <taxon>Paractinoplanes</taxon>
    </lineage>
</organism>
<dbReference type="Pfam" id="PF00999">
    <property type="entry name" value="Na_H_Exchanger"/>
    <property type="match status" value="1"/>
</dbReference>
<keyword evidence="5 10" id="KW-1133">Transmembrane helix</keyword>
<evidence type="ECO:0000256" key="2">
    <source>
        <dbReference type="ARBA" id="ARBA00022448"/>
    </source>
</evidence>
<accession>A0A919TF39</accession>
<keyword evidence="6" id="KW-0915">Sodium</keyword>
<feature type="transmembrane region" description="Helical" evidence="10">
    <location>
        <begin position="218"/>
        <end position="242"/>
    </location>
</feature>